<dbReference type="AlphaFoldDB" id="A0AA88RMS1"/>
<evidence type="ECO:0000313" key="3">
    <source>
        <dbReference type="Proteomes" id="UP001187471"/>
    </source>
</evidence>
<accession>A0AA88RMS1</accession>
<sequence length="76" mass="8970">MDRLVAKGFHQRPGIDFTETFSPIVRPTTIRLLLTFVVFYKWPLYQLDVNNVFLSNPAGRSSLTKDYETRYKEEIE</sequence>
<protein>
    <recommendedName>
        <fullName evidence="1">Reverse transcriptase Ty1/copia-type domain-containing protein</fullName>
    </recommendedName>
</protein>
<dbReference type="Proteomes" id="UP001187471">
    <property type="component" value="Unassembled WGS sequence"/>
</dbReference>
<dbReference type="InterPro" id="IPR013103">
    <property type="entry name" value="RVT_2"/>
</dbReference>
<evidence type="ECO:0000259" key="1">
    <source>
        <dbReference type="Pfam" id="PF07727"/>
    </source>
</evidence>
<gene>
    <name evidence="2" type="ORF">RJ640_000762</name>
</gene>
<comment type="caution">
    <text evidence="2">The sequence shown here is derived from an EMBL/GenBank/DDBJ whole genome shotgun (WGS) entry which is preliminary data.</text>
</comment>
<organism evidence="2 3">
    <name type="scientific">Escallonia rubra</name>
    <dbReference type="NCBI Taxonomy" id="112253"/>
    <lineage>
        <taxon>Eukaryota</taxon>
        <taxon>Viridiplantae</taxon>
        <taxon>Streptophyta</taxon>
        <taxon>Embryophyta</taxon>
        <taxon>Tracheophyta</taxon>
        <taxon>Spermatophyta</taxon>
        <taxon>Magnoliopsida</taxon>
        <taxon>eudicotyledons</taxon>
        <taxon>Gunneridae</taxon>
        <taxon>Pentapetalae</taxon>
        <taxon>asterids</taxon>
        <taxon>campanulids</taxon>
        <taxon>Escalloniales</taxon>
        <taxon>Escalloniaceae</taxon>
        <taxon>Escallonia</taxon>
    </lineage>
</organism>
<dbReference type="EMBL" id="JAVXUO010000798">
    <property type="protein sequence ID" value="KAK2988962.1"/>
    <property type="molecule type" value="Genomic_DNA"/>
</dbReference>
<dbReference type="Pfam" id="PF07727">
    <property type="entry name" value="RVT_2"/>
    <property type="match status" value="1"/>
</dbReference>
<proteinExistence type="predicted"/>
<reference evidence="2" key="1">
    <citation type="submission" date="2022-12" db="EMBL/GenBank/DDBJ databases">
        <title>Draft genome assemblies for two species of Escallonia (Escalloniales).</title>
        <authorList>
            <person name="Chanderbali A."/>
            <person name="Dervinis C."/>
            <person name="Anghel I."/>
            <person name="Soltis D."/>
            <person name="Soltis P."/>
            <person name="Zapata F."/>
        </authorList>
    </citation>
    <scope>NUCLEOTIDE SEQUENCE</scope>
    <source>
        <strain evidence="2">UCBG92.1500</strain>
        <tissue evidence="2">Leaf</tissue>
    </source>
</reference>
<feature type="domain" description="Reverse transcriptase Ty1/copia-type" evidence="1">
    <location>
        <begin position="3"/>
        <end position="55"/>
    </location>
</feature>
<evidence type="ECO:0000313" key="2">
    <source>
        <dbReference type="EMBL" id="KAK2988962.1"/>
    </source>
</evidence>
<name>A0AA88RMS1_9ASTE</name>
<keyword evidence="3" id="KW-1185">Reference proteome</keyword>